<dbReference type="SUPFAM" id="SSF54593">
    <property type="entry name" value="Glyoxalase/Bleomycin resistance protein/Dihydroxybiphenyl dioxygenase"/>
    <property type="match status" value="1"/>
</dbReference>
<dbReference type="InterPro" id="IPR018146">
    <property type="entry name" value="Glyoxalase_1_CS"/>
</dbReference>
<dbReference type="GO" id="GO:0004462">
    <property type="term" value="F:lactoylglutathione lyase activity"/>
    <property type="evidence" value="ECO:0007669"/>
    <property type="project" value="InterPro"/>
</dbReference>
<evidence type="ECO:0000256" key="1">
    <source>
        <dbReference type="ARBA" id="ARBA00022723"/>
    </source>
</evidence>
<name>A0A160TVB7_9ZZZZ</name>
<proteinExistence type="predicted"/>
<protein>
    <submittedName>
        <fullName evidence="3">Lactoylglutathione lyase and related lyases</fullName>
    </submittedName>
</protein>
<dbReference type="Gene3D" id="3.10.180.10">
    <property type="entry name" value="2,3-Dihydroxybiphenyl 1,2-Dioxygenase, domain 1"/>
    <property type="match status" value="1"/>
</dbReference>
<sequence>MSADVNQPEPLVTVTGLDHIGLRVRDVESSLSFYTGVLGLESERVKEWRNGEVTFPSVRLNSSTLIDLFAAPDVREFTTINQDHFCLEIKPTDLAHLKLRCTKLGIGIHDGPGIRWGSRGNGESLYIYDPDQNVVELKFY</sequence>
<keyword evidence="1" id="KW-0479">Metal-binding</keyword>
<evidence type="ECO:0000259" key="2">
    <source>
        <dbReference type="PROSITE" id="PS51819"/>
    </source>
</evidence>
<reference evidence="3" key="1">
    <citation type="submission" date="2015-10" db="EMBL/GenBank/DDBJ databases">
        <authorList>
            <person name="Gilbert D.G."/>
        </authorList>
    </citation>
    <scope>NUCLEOTIDE SEQUENCE</scope>
</reference>
<gene>
    <name evidence="3" type="ORF">MGWOODY_XGa1268</name>
</gene>
<dbReference type="InterPro" id="IPR004360">
    <property type="entry name" value="Glyas_Fos-R_dOase_dom"/>
</dbReference>
<evidence type="ECO:0000313" key="3">
    <source>
        <dbReference type="EMBL" id="CUS52240.1"/>
    </source>
</evidence>
<dbReference type="PROSITE" id="PS00934">
    <property type="entry name" value="GLYOXALASE_I_1"/>
    <property type="match status" value="1"/>
</dbReference>
<accession>A0A160TVB7</accession>
<organism evidence="3">
    <name type="scientific">hydrothermal vent metagenome</name>
    <dbReference type="NCBI Taxonomy" id="652676"/>
    <lineage>
        <taxon>unclassified sequences</taxon>
        <taxon>metagenomes</taxon>
        <taxon>ecological metagenomes</taxon>
    </lineage>
</organism>
<feature type="domain" description="VOC" evidence="2">
    <location>
        <begin position="16"/>
        <end position="140"/>
    </location>
</feature>
<dbReference type="EMBL" id="CZRL01000078">
    <property type="protein sequence ID" value="CUS52240.1"/>
    <property type="molecule type" value="Genomic_DNA"/>
</dbReference>
<dbReference type="Pfam" id="PF00903">
    <property type="entry name" value="Glyoxalase"/>
    <property type="match status" value="1"/>
</dbReference>
<dbReference type="InterPro" id="IPR037523">
    <property type="entry name" value="VOC_core"/>
</dbReference>
<dbReference type="AlphaFoldDB" id="A0A160TVB7"/>
<dbReference type="PANTHER" id="PTHR21366:SF14">
    <property type="entry name" value="GLYOXALASE DOMAIN-CONTAINING PROTEIN 5"/>
    <property type="match status" value="1"/>
</dbReference>
<dbReference type="InterPro" id="IPR050383">
    <property type="entry name" value="GlyoxalaseI/FosfomycinResist"/>
</dbReference>
<dbReference type="PROSITE" id="PS51819">
    <property type="entry name" value="VOC"/>
    <property type="match status" value="1"/>
</dbReference>
<dbReference type="InterPro" id="IPR029068">
    <property type="entry name" value="Glyas_Bleomycin-R_OHBP_Dase"/>
</dbReference>
<dbReference type="PANTHER" id="PTHR21366">
    <property type="entry name" value="GLYOXALASE FAMILY PROTEIN"/>
    <property type="match status" value="1"/>
</dbReference>
<dbReference type="GO" id="GO:0046872">
    <property type="term" value="F:metal ion binding"/>
    <property type="evidence" value="ECO:0007669"/>
    <property type="project" value="UniProtKB-KW"/>
</dbReference>
<keyword evidence="3" id="KW-0456">Lyase</keyword>